<name>A0A931NCJ7_9BURK</name>
<evidence type="ECO:0000259" key="6">
    <source>
        <dbReference type="PROSITE" id="PS50949"/>
    </source>
</evidence>
<feature type="domain" description="HTH gntR-type" evidence="6">
    <location>
        <begin position="42"/>
        <end position="110"/>
    </location>
</feature>
<sequence>MTVSQGGGIDEILQNQSIQNQYTLNHTFPICIVTSTHTVTAQGRAEALAADLARRIDQRLLLPGARLPSVRTAALQRGLSPSTVVAAYDRLQAAGLVEARPQRGFFVREPAPRPAAPARQATPSPAAAPFDTLTLVRNLMRPEHQDSPASGVLPLSWLDPTPLRQGLRAACGPGEEAALLRYADPAGDPGLRALLAQRLVDVGIGASPDQILTTVGATQALDLIAHTLAAPGDAVLVDDPGWPIEYARLSQAGLRLLAVPRGADGPDLAVLSHLIAAHRPRLYVTVSVLHNPTGHSLSLGQAHEVLRRCEAGGVLVVEDDTYAPFAAPHAPRLSALDGLKRTLYVCGYSKLLGAGLRVGFVAGAAEPIAALTERKMVHELCTSAVLERALAHLLSRRALNRQTEALRQRLDAARLRCGRLASQHGFGFSTPPAGLFGWLDSGVDSETLAQQMLEAGWACAPERLFSPTRTGGPHLRLNFATSQDARFWAELARARDRLLGR</sequence>
<protein>
    <submittedName>
        <fullName evidence="7">PLP-dependent aminotransferase family protein</fullName>
    </submittedName>
</protein>
<evidence type="ECO:0000256" key="5">
    <source>
        <dbReference type="ARBA" id="ARBA00023163"/>
    </source>
</evidence>
<dbReference type="PANTHER" id="PTHR46577:SF2">
    <property type="entry name" value="TRANSCRIPTIONAL REGULATORY PROTEIN"/>
    <property type="match status" value="1"/>
</dbReference>
<accession>A0A931NCJ7</accession>
<dbReference type="InterPro" id="IPR000524">
    <property type="entry name" value="Tscrpt_reg_HTH_GntR"/>
</dbReference>
<dbReference type="CDD" id="cd07377">
    <property type="entry name" value="WHTH_GntR"/>
    <property type="match status" value="1"/>
</dbReference>
<dbReference type="InterPro" id="IPR015421">
    <property type="entry name" value="PyrdxlP-dep_Trfase_major"/>
</dbReference>
<evidence type="ECO:0000256" key="2">
    <source>
        <dbReference type="ARBA" id="ARBA00022898"/>
    </source>
</evidence>
<keyword evidence="4" id="KW-0238">DNA-binding</keyword>
<comment type="caution">
    <text evidence="7">The sequence shown here is derived from an EMBL/GenBank/DDBJ whole genome shotgun (WGS) entry which is preliminary data.</text>
</comment>
<dbReference type="Proteomes" id="UP000620139">
    <property type="component" value="Unassembled WGS sequence"/>
</dbReference>
<dbReference type="GO" id="GO:0030170">
    <property type="term" value="F:pyridoxal phosphate binding"/>
    <property type="evidence" value="ECO:0007669"/>
    <property type="project" value="InterPro"/>
</dbReference>
<dbReference type="InterPro" id="IPR036390">
    <property type="entry name" value="WH_DNA-bd_sf"/>
</dbReference>
<keyword evidence="3" id="KW-0805">Transcription regulation</keyword>
<dbReference type="InterPro" id="IPR051446">
    <property type="entry name" value="HTH_trans_reg/aminotransferase"/>
</dbReference>
<keyword evidence="2" id="KW-0663">Pyridoxal phosphate</keyword>
<keyword evidence="7" id="KW-0032">Aminotransferase</keyword>
<dbReference type="Pfam" id="PF00155">
    <property type="entry name" value="Aminotran_1_2"/>
    <property type="match status" value="1"/>
</dbReference>
<dbReference type="CDD" id="cd00609">
    <property type="entry name" value="AAT_like"/>
    <property type="match status" value="1"/>
</dbReference>
<dbReference type="GO" id="GO:0008483">
    <property type="term" value="F:transaminase activity"/>
    <property type="evidence" value="ECO:0007669"/>
    <property type="project" value="UniProtKB-KW"/>
</dbReference>
<dbReference type="InterPro" id="IPR004839">
    <property type="entry name" value="Aminotransferase_I/II_large"/>
</dbReference>
<dbReference type="SUPFAM" id="SSF53383">
    <property type="entry name" value="PLP-dependent transferases"/>
    <property type="match status" value="1"/>
</dbReference>
<dbReference type="InterPro" id="IPR015422">
    <property type="entry name" value="PyrdxlP-dep_Trfase_small"/>
</dbReference>
<dbReference type="EMBL" id="JAEDAL010000001">
    <property type="protein sequence ID" value="MBH9551629.1"/>
    <property type="molecule type" value="Genomic_DNA"/>
</dbReference>
<dbReference type="GO" id="GO:0003677">
    <property type="term" value="F:DNA binding"/>
    <property type="evidence" value="ECO:0007669"/>
    <property type="project" value="UniProtKB-KW"/>
</dbReference>
<dbReference type="SMART" id="SM00345">
    <property type="entry name" value="HTH_GNTR"/>
    <property type="match status" value="1"/>
</dbReference>
<dbReference type="Pfam" id="PF00392">
    <property type="entry name" value="GntR"/>
    <property type="match status" value="1"/>
</dbReference>
<dbReference type="Gene3D" id="3.40.640.10">
    <property type="entry name" value="Type I PLP-dependent aspartate aminotransferase-like (Major domain)"/>
    <property type="match status" value="1"/>
</dbReference>
<dbReference type="Gene3D" id="1.10.10.10">
    <property type="entry name" value="Winged helix-like DNA-binding domain superfamily/Winged helix DNA-binding domain"/>
    <property type="match status" value="1"/>
</dbReference>
<dbReference type="Gene3D" id="3.90.1150.10">
    <property type="entry name" value="Aspartate Aminotransferase, domain 1"/>
    <property type="match status" value="1"/>
</dbReference>
<evidence type="ECO:0000256" key="3">
    <source>
        <dbReference type="ARBA" id="ARBA00023015"/>
    </source>
</evidence>
<dbReference type="InterPro" id="IPR036388">
    <property type="entry name" value="WH-like_DNA-bd_sf"/>
</dbReference>
<proteinExistence type="inferred from homology"/>
<keyword evidence="8" id="KW-1185">Reference proteome</keyword>
<dbReference type="PROSITE" id="PS50949">
    <property type="entry name" value="HTH_GNTR"/>
    <property type="match status" value="1"/>
</dbReference>
<gene>
    <name evidence="7" type="ORF">I7X43_02100</name>
</gene>
<evidence type="ECO:0000256" key="1">
    <source>
        <dbReference type="ARBA" id="ARBA00005384"/>
    </source>
</evidence>
<reference evidence="7" key="1">
    <citation type="submission" date="2020-12" db="EMBL/GenBank/DDBJ databases">
        <title>The genome sequence of Inhella sp. 4Y17.</title>
        <authorList>
            <person name="Liu Y."/>
        </authorList>
    </citation>
    <scope>NUCLEOTIDE SEQUENCE</scope>
    <source>
        <strain evidence="7">4Y10</strain>
    </source>
</reference>
<keyword evidence="5" id="KW-0804">Transcription</keyword>
<dbReference type="SUPFAM" id="SSF46785">
    <property type="entry name" value="Winged helix' DNA-binding domain"/>
    <property type="match status" value="1"/>
</dbReference>
<evidence type="ECO:0000256" key="4">
    <source>
        <dbReference type="ARBA" id="ARBA00023125"/>
    </source>
</evidence>
<organism evidence="7 8">
    <name type="scientific">Inhella gelatinilytica</name>
    <dbReference type="NCBI Taxonomy" id="2795030"/>
    <lineage>
        <taxon>Bacteria</taxon>
        <taxon>Pseudomonadati</taxon>
        <taxon>Pseudomonadota</taxon>
        <taxon>Betaproteobacteria</taxon>
        <taxon>Burkholderiales</taxon>
        <taxon>Sphaerotilaceae</taxon>
        <taxon>Inhella</taxon>
    </lineage>
</organism>
<comment type="similarity">
    <text evidence="1">In the C-terminal section; belongs to the class-I pyridoxal-phosphate-dependent aminotransferase family.</text>
</comment>
<evidence type="ECO:0000313" key="7">
    <source>
        <dbReference type="EMBL" id="MBH9551629.1"/>
    </source>
</evidence>
<keyword evidence="7" id="KW-0808">Transferase</keyword>
<dbReference type="GO" id="GO:0003700">
    <property type="term" value="F:DNA-binding transcription factor activity"/>
    <property type="evidence" value="ECO:0007669"/>
    <property type="project" value="InterPro"/>
</dbReference>
<evidence type="ECO:0000313" key="8">
    <source>
        <dbReference type="Proteomes" id="UP000620139"/>
    </source>
</evidence>
<dbReference type="AlphaFoldDB" id="A0A931NCJ7"/>
<dbReference type="PANTHER" id="PTHR46577">
    <property type="entry name" value="HTH-TYPE TRANSCRIPTIONAL REGULATORY PROTEIN GABR"/>
    <property type="match status" value="1"/>
</dbReference>
<dbReference type="InterPro" id="IPR015424">
    <property type="entry name" value="PyrdxlP-dep_Trfase"/>
</dbReference>